<keyword evidence="1" id="KW-0812">Transmembrane</keyword>
<evidence type="ECO:0000259" key="2">
    <source>
        <dbReference type="Pfam" id="PF12773"/>
    </source>
</evidence>
<feature type="domain" description="DZANK-type" evidence="2">
    <location>
        <begin position="3"/>
        <end position="54"/>
    </location>
</feature>
<evidence type="ECO:0008006" key="6">
    <source>
        <dbReference type="Google" id="ProtNLM"/>
    </source>
</evidence>
<reference evidence="4 5" key="1">
    <citation type="submission" date="2014-04" db="EMBL/GenBank/DDBJ databases">
        <title>Whole genome sequence of 'Brachyspira hampsonii' D13-03603F2.</title>
        <authorList>
            <person name="Patterson A.H."/>
            <person name="Chaban B."/>
            <person name="Fernando C."/>
            <person name="Harding J.C."/>
            <person name="Hill J.E."/>
        </authorList>
    </citation>
    <scope>NUCLEOTIDE SEQUENCE [LARGE SCALE GENOMIC DNA]</scope>
    <source>
        <strain evidence="4 5">D13-03603F2</strain>
    </source>
</reference>
<sequence length="203" mass="23139">MLCESCGKKINEGAKFCVYCGNKVNNADVIEKKLYCDNCGSQLELGSKFCNNCGNILNQQSNIAVYKNNDVKINMNYEVTKNRNFIKYYLLSSITLGIYGIVFMHKFIKDLNYVCDDGDDSPNIFLLILLSMITCGIYHYYWIYKQSNRIKNASLKLNAVILDDGKSVISISIMIAILSFGVFGIFLGYYFLIRNFNVLAEKF</sequence>
<keyword evidence="5" id="KW-1185">Reference proteome</keyword>
<comment type="caution">
    <text evidence="4">The sequence shown here is derived from an EMBL/GenBank/DDBJ whole genome shotgun (WGS) entry which is preliminary data.</text>
</comment>
<feature type="domain" description="DUF4234" evidence="3">
    <location>
        <begin position="83"/>
        <end position="151"/>
    </location>
</feature>
<dbReference type="Pfam" id="PF12773">
    <property type="entry name" value="DZR"/>
    <property type="match status" value="1"/>
</dbReference>
<gene>
    <name evidence="4" type="ORF">DJ52_09120</name>
</gene>
<name>A0ABX5B3M5_9SPIR</name>
<organism evidence="4 5">
    <name type="scientific">Brachyspira murdochii</name>
    <dbReference type="NCBI Taxonomy" id="84378"/>
    <lineage>
        <taxon>Bacteria</taxon>
        <taxon>Pseudomonadati</taxon>
        <taxon>Spirochaetota</taxon>
        <taxon>Spirochaetia</taxon>
        <taxon>Brachyspirales</taxon>
        <taxon>Brachyspiraceae</taxon>
        <taxon>Brachyspira</taxon>
    </lineage>
</organism>
<evidence type="ECO:0000313" key="5">
    <source>
        <dbReference type="Proteomes" id="UP000238924"/>
    </source>
</evidence>
<feature type="transmembrane region" description="Helical" evidence="1">
    <location>
        <begin position="85"/>
        <end position="104"/>
    </location>
</feature>
<protein>
    <recommendedName>
        <fullName evidence="6">DZANK-type domain-containing protein</fullName>
    </recommendedName>
</protein>
<evidence type="ECO:0000313" key="4">
    <source>
        <dbReference type="EMBL" id="PPS21750.1"/>
    </source>
</evidence>
<accession>A0ABX5B3M5</accession>
<evidence type="ECO:0000259" key="3">
    <source>
        <dbReference type="Pfam" id="PF14018"/>
    </source>
</evidence>
<feature type="transmembrane region" description="Helical" evidence="1">
    <location>
        <begin position="124"/>
        <end position="144"/>
    </location>
</feature>
<dbReference type="Pfam" id="PF14018">
    <property type="entry name" value="DUF4234"/>
    <property type="match status" value="1"/>
</dbReference>
<proteinExistence type="predicted"/>
<keyword evidence="1" id="KW-1133">Transmembrane helix</keyword>
<dbReference type="RefSeq" id="WP_104618673.1">
    <property type="nucleotide sequence ID" value="NZ_JJMJ01000143.1"/>
</dbReference>
<dbReference type="InterPro" id="IPR025874">
    <property type="entry name" value="DZR"/>
</dbReference>
<evidence type="ECO:0000256" key="1">
    <source>
        <dbReference type="SAM" id="Phobius"/>
    </source>
</evidence>
<keyword evidence="1" id="KW-0472">Membrane</keyword>
<dbReference type="InterPro" id="IPR025328">
    <property type="entry name" value="DUF4234"/>
</dbReference>
<feature type="transmembrane region" description="Helical" evidence="1">
    <location>
        <begin position="165"/>
        <end position="193"/>
    </location>
</feature>
<dbReference type="EMBL" id="JJMJ01000143">
    <property type="protein sequence ID" value="PPS21750.1"/>
    <property type="molecule type" value="Genomic_DNA"/>
</dbReference>
<dbReference type="Proteomes" id="UP000238924">
    <property type="component" value="Unassembled WGS sequence"/>
</dbReference>